<dbReference type="EMBL" id="CP121646">
    <property type="protein sequence ID" value="WFU62604.1"/>
    <property type="molecule type" value="Genomic_DNA"/>
</dbReference>
<name>A0ABY8JAL1_9BRAD</name>
<dbReference type="InterPro" id="IPR021365">
    <property type="entry name" value="DUF2891"/>
</dbReference>
<dbReference type="Proteomes" id="UP001221546">
    <property type="component" value="Chromosome"/>
</dbReference>
<evidence type="ECO:0000313" key="1">
    <source>
        <dbReference type="EMBL" id="WFU62604.1"/>
    </source>
</evidence>
<proteinExistence type="predicted"/>
<evidence type="ECO:0000313" key="2">
    <source>
        <dbReference type="Proteomes" id="UP001221546"/>
    </source>
</evidence>
<sequence length="213" mass="23449">MLQAELERRGTAEGRRWAEALRPLAEVFAARFQSWLPLATYPIRGGNANTAFALVLAMRYALATDDHQLAKTLAASARRWYGMDAACQAWEPSGTDILSPTLIEAECMRALLPCDEFDSWFGRFLPDLVRGEPATLFTPVTVSDRSDGLIAYLDGLNLNRAWCWQRLAAAAPPSLKPSLEEAGRLHLHAALPHLASENGEFRLASFAAPRAGR</sequence>
<keyword evidence="2" id="KW-1185">Reference proteome</keyword>
<reference evidence="1 2" key="1">
    <citation type="submission" date="2023-04" db="EMBL/GenBank/DDBJ databases">
        <title>Australian commercial rhizobial inoculants.</title>
        <authorList>
            <person name="Kohlmeier M.G."/>
            <person name="O'Hara G.W."/>
            <person name="Colombi E."/>
            <person name="Ramsay J.P."/>
            <person name="Terpolilli J."/>
        </authorList>
    </citation>
    <scope>NUCLEOTIDE SEQUENCE [LARGE SCALE GENOMIC DNA]</scope>
    <source>
        <strain evidence="1 2">CB627</strain>
    </source>
</reference>
<organism evidence="1 2">
    <name type="scientific">Bradyrhizobium brasilense</name>
    <dbReference type="NCBI Taxonomy" id="1419277"/>
    <lineage>
        <taxon>Bacteria</taxon>
        <taxon>Pseudomonadati</taxon>
        <taxon>Pseudomonadota</taxon>
        <taxon>Alphaproteobacteria</taxon>
        <taxon>Hyphomicrobiales</taxon>
        <taxon>Nitrobacteraceae</taxon>
        <taxon>Bradyrhizobium</taxon>
    </lineage>
</organism>
<protein>
    <submittedName>
        <fullName evidence="1">DUF2891 family protein</fullName>
    </submittedName>
</protein>
<gene>
    <name evidence="1" type="ORF">QA636_34910</name>
</gene>
<accession>A0ABY8JAL1</accession>
<dbReference type="Pfam" id="PF11199">
    <property type="entry name" value="DUF2891"/>
    <property type="match status" value="1"/>
</dbReference>
<dbReference type="RefSeq" id="WP_310885263.1">
    <property type="nucleotide sequence ID" value="NZ_CP121646.1"/>
</dbReference>